<evidence type="ECO:0000313" key="2">
    <source>
        <dbReference type="Proteomes" id="UP000095767"/>
    </source>
</evidence>
<evidence type="ECO:0000313" key="1">
    <source>
        <dbReference type="EMBL" id="OEL13633.1"/>
    </source>
</evidence>
<reference evidence="1 2" key="1">
    <citation type="submission" date="2016-09" db="EMBL/GenBank/DDBJ databases">
        <title>The draft genome of Dichanthelium oligosanthes: A C3 panicoid grass species.</title>
        <authorList>
            <person name="Studer A.J."/>
            <person name="Schnable J.C."/>
            <person name="Brutnell T.P."/>
        </authorList>
    </citation>
    <scope>NUCLEOTIDE SEQUENCE [LARGE SCALE GENOMIC DNA]</scope>
    <source>
        <strain evidence="2">cv. Kellogg 1175</strain>
        <tissue evidence="1">Leaf</tissue>
    </source>
</reference>
<sequence length="69" mass="7716">MPCARYGPRIVHSPCFCCQKPPQQVCYESLEECQSKCPICNPQCPLQSSLELEKEGRSSLVKTNGTLLK</sequence>
<proteinExistence type="predicted"/>
<gene>
    <name evidence="1" type="ORF">BAE44_0025348</name>
</gene>
<comment type="caution">
    <text evidence="1">The sequence shown here is derived from an EMBL/GenBank/DDBJ whole genome shotgun (WGS) entry which is preliminary data.</text>
</comment>
<dbReference type="OrthoDB" id="581127at2759"/>
<keyword evidence="2" id="KW-1185">Reference proteome</keyword>
<accession>A0A1E5UL87</accession>
<dbReference type="Proteomes" id="UP000095767">
    <property type="component" value="Unassembled WGS sequence"/>
</dbReference>
<protein>
    <submittedName>
        <fullName evidence="1">Uncharacterized protein</fullName>
    </submittedName>
</protein>
<dbReference type="EMBL" id="LWDX02072736">
    <property type="protein sequence ID" value="OEL13633.1"/>
    <property type="molecule type" value="Genomic_DNA"/>
</dbReference>
<dbReference type="AlphaFoldDB" id="A0A1E5UL87"/>
<organism evidence="1 2">
    <name type="scientific">Dichanthelium oligosanthes</name>
    <dbReference type="NCBI Taxonomy" id="888268"/>
    <lineage>
        <taxon>Eukaryota</taxon>
        <taxon>Viridiplantae</taxon>
        <taxon>Streptophyta</taxon>
        <taxon>Embryophyta</taxon>
        <taxon>Tracheophyta</taxon>
        <taxon>Spermatophyta</taxon>
        <taxon>Magnoliopsida</taxon>
        <taxon>Liliopsida</taxon>
        <taxon>Poales</taxon>
        <taxon>Poaceae</taxon>
        <taxon>PACMAD clade</taxon>
        <taxon>Panicoideae</taxon>
        <taxon>Panicodae</taxon>
        <taxon>Paniceae</taxon>
        <taxon>Dichantheliinae</taxon>
        <taxon>Dichanthelium</taxon>
    </lineage>
</organism>
<name>A0A1E5UL87_9POAL</name>